<gene>
    <name evidence="1" type="ORF">RD110_00275</name>
</gene>
<dbReference type="Proteomes" id="UP000186609">
    <property type="component" value="Chromosome"/>
</dbReference>
<dbReference type="CDD" id="cd14744">
    <property type="entry name" value="PAAR_CT_2"/>
    <property type="match status" value="1"/>
</dbReference>
<dbReference type="RefSeq" id="WP_076195615.1">
    <property type="nucleotide sequence ID" value="NZ_CP019236.1"/>
</dbReference>
<dbReference type="Pfam" id="PF05488">
    <property type="entry name" value="PAAR_motif"/>
    <property type="match status" value="1"/>
</dbReference>
<dbReference type="OrthoDB" id="8565659at2"/>
<dbReference type="Gene3D" id="2.60.200.60">
    <property type="match status" value="1"/>
</dbReference>
<name>A0A1P8JQ43_9BURK</name>
<dbReference type="KEGG" id="rhy:RD110_00275"/>
<keyword evidence="2" id="KW-1185">Reference proteome</keyword>
<dbReference type="STRING" id="1842727.RD110_00275"/>
<proteinExistence type="predicted"/>
<evidence type="ECO:0000313" key="1">
    <source>
        <dbReference type="EMBL" id="APW35842.1"/>
    </source>
</evidence>
<sequence length="85" mass="8885">MPRYIILVGDRTSDGGVVITGSPTDHVHGRAIARQGDLVDCPRHGVNAIVEGDDVTRLDGRPMALEGHRTECGCTLIGGGHGTVV</sequence>
<protein>
    <recommendedName>
        <fullName evidence="3">PAAR domain-containing protein</fullName>
    </recommendedName>
</protein>
<organism evidence="1 2">
    <name type="scientific">Rhodoferax koreensis</name>
    <dbReference type="NCBI Taxonomy" id="1842727"/>
    <lineage>
        <taxon>Bacteria</taxon>
        <taxon>Pseudomonadati</taxon>
        <taxon>Pseudomonadota</taxon>
        <taxon>Betaproteobacteria</taxon>
        <taxon>Burkholderiales</taxon>
        <taxon>Comamonadaceae</taxon>
        <taxon>Rhodoferax</taxon>
    </lineage>
</organism>
<evidence type="ECO:0008006" key="3">
    <source>
        <dbReference type="Google" id="ProtNLM"/>
    </source>
</evidence>
<dbReference type="InterPro" id="IPR008727">
    <property type="entry name" value="PAAR_motif"/>
</dbReference>
<accession>A0A1P8JQ43</accession>
<evidence type="ECO:0000313" key="2">
    <source>
        <dbReference type="Proteomes" id="UP000186609"/>
    </source>
</evidence>
<dbReference type="AlphaFoldDB" id="A0A1P8JQ43"/>
<dbReference type="EMBL" id="CP019236">
    <property type="protein sequence ID" value="APW35842.1"/>
    <property type="molecule type" value="Genomic_DNA"/>
</dbReference>
<reference evidence="1 2" key="1">
    <citation type="submission" date="2017-01" db="EMBL/GenBank/DDBJ databases">
        <authorList>
            <person name="Mah S.A."/>
            <person name="Swanson W.J."/>
            <person name="Moy G.W."/>
            <person name="Vacquier V.D."/>
        </authorList>
    </citation>
    <scope>NUCLEOTIDE SEQUENCE [LARGE SCALE GENOMIC DNA]</scope>
    <source>
        <strain evidence="1 2">DCY110</strain>
    </source>
</reference>